<comment type="caution">
    <text evidence="1">The sequence shown here is derived from an EMBL/GenBank/DDBJ whole genome shotgun (WGS) entry which is preliminary data.</text>
</comment>
<accession>A0A5C6MEZ9</accession>
<dbReference type="EMBL" id="SRHE01000058">
    <property type="protein sequence ID" value="TWW11514.1"/>
    <property type="molecule type" value="Genomic_DNA"/>
</dbReference>
<organism evidence="1 2">
    <name type="scientific">Planctomyces bekefii</name>
    <dbReference type="NCBI Taxonomy" id="1653850"/>
    <lineage>
        <taxon>Bacteria</taxon>
        <taxon>Pseudomonadati</taxon>
        <taxon>Planctomycetota</taxon>
        <taxon>Planctomycetia</taxon>
        <taxon>Planctomycetales</taxon>
        <taxon>Planctomycetaceae</taxon>
        <taxon>Planctomyces</taxon>
    </lineage>
</organism>
<protein>
    <submittedName>
        <fullName evidence="1">Uncharacterized protein</fullName>
    </submittedName>
</protein>
<dbReference type="Proteomes" id="UP000321083">
    <property type="component" value="Unassembled WGS sequence"/>
</dbReference>
<reference evidence="1 2" key="1">
    <citation type="submission" date="2019-08" db="EMBL/GenBank/DDBJ databases">
        <title>100 year-old enigma solved: identification of Planctomyces bekefii, the type genus and species of the phylum Planctomycetes.</title>
        <authorList>
            <person name="Svetlana D.N."/>
            <person name="Overmann J."/>
        </authorList>
    </citation>
    <scope>NUCLEOTIDE SEQUENCE [LARGE SCALE GENOMIC DNA]</scope>
    <source>
        <strain evidence="1">Phe10_nw2017</strain>
    </source>
</reference>
<proteinExistence type="predicted"/>
<evidence type="ECO:0000313" key="1">
    <source>
        <dbReference type="EMBL" id="TWW11514.1"/>
    </source>
</evidence>
<evidence type="ECO:0000313" key="2">
    <source>
        <dbReference type="Proteomes" id="UP000321083"/>
    </source>
</evidence>
<dbReference type="AlphaFoldDB" id="A0A5C6MEZ9"/>
<sequence length="70" mass="7518">MDLTSLYFIVNASTSVVLAGAPVNISTKIRLGLPNSCNPEQNEIAGNADFYRGFNNSLQKNSIKIKTAAD</sequence>
<keyword evidence="2" id="KW-1185">Reference proteome</keyword>
<reference evidence="1 2" key="2">
    <citation type="submission" date="2019-08" db="EMBL/GenBank/DDBJ databases">
        <authorList>
            <person name="Henke P."/>
        </authorList>
    </citation>
    <scope>NUCLEOTIDE SEQUENCE [LARGE SCALE GENOMIC DNA]</scope>
    <source>
        <strain evidence="1">Phe10_nw2017</strain>
    </source>
</reference>
<gene>
    <name evidence="1" type="ORF">E3A20_04870</name>
</gene>
<name>A0A5C6MEZ9_9PLAN</name>